<dbReference type="GO" id="GO:0043190">
    <property type="term" value="C:ATP-binding cassette (ABC) transporter complex"/>
    <property type="evidence" value="ECO:0007669"/>
    <property type="project" value="InterPro"/>
</dbReference>
<dbReference type="GO" id="GO:0140359">
    <property type="term" value="F:ABC-type transporter activity"/>
    <property type="evidence" value="ECO:0007669"/>
    <property type="project" value="InterPro"/>
</dbReference>
<keyword evidence="5" id="KW-0762">Sugar transport</keyword>
<evidence type="ECO:0000256" key="8">
    <source>
        <dbReference type="ARBA" id="ARBA00022989"/>
    </source>
</evidence>
<dbReference type="Proteomes" id="UP000028073">
    <property type="component" value="Unassembled WGS sequence"/>
</dbReference>
<evidence type="ECO:0000256" key="10">
    <source>
        <dbReference type="ARBA" id="ARBA00023136"/>
    </source>
</evidence>
<evidence type="ECO:0000256" key="6">
    <source>
        <dbReference type="ARBA" id="ARBA00022692"/>
    </source>
</evidence>
<dbReference type="STRING" id="1137799.GZ78_27510"/>
<dbReference type="InterPro" id="IPR047817">
    <property type="entry name" value="ABC2_TM_bact-type"/>
</dbReference>
<name>A0A081N171_9GAMM</name>
<comment type="similarity">
    <text evidence="2 11">Belongs to the ABC-2 integral membrane protein family.</text>
</comment>
<evidence type="ECO:0000256" key="4">
    <source>
        <dbReference type="ARBA" id="ARBA00022475"/>
    </source>
</evidence>
<sequence>MQARSPLKIQIAVLHALLIRELKTRFGAYRLGIAWAFIEPLLQIAVFMGLFYFGGRSSVGGLEIPLFLATGIAPFLYFKKVIMQSMSAVNANKNLLIYRQVRVFDTFLTRFALEFVTSFIVLVVIILITWWVGYKVSLVNSLIFIYAYILLSIIAFGLGLIFGVINTLYPEPGKFIPALLRPLMFISGTFFSINELPANAQELLLWNPLIHVFEFMRSSFSYDYDTSLLSLEYLELWALASLTLGLLMLRANWRKMLTQ</sequence>
<keyword evidence="3 11" id="KW-0813">Transport</keyword>
<comment type="caution">
    <text evidence="13">The sequence shown here is derived from an EMBL/GenBank/DDBJ whole genome shotgun (WGS) entry which is preliminary data.</text>
</comment>
<dbReference type="InterPro" id="IPR013525">
    <property type="entry name" value="ABC2_TM"/>
</dbReference>
<evidence type="ECO:0000256" key="1">
    <source>
        <dbReference type="ARBA" id="ARBA00004651"/>
    </source>
</evidence>
<reference evidence="13 14" key="1">
    <citation type="submission" date="2014-06" db="EMBL/GenBank/DDBJ databases">
        <title>Whole Genome Sequences of Three Symbiotic Endozoicomonas Bacteria.</title>
        <authorList>
            <person name="Neave M.J."/>
            <person name="Apprill A."/>
            <person name="Voolstra C.R."/>
        </authorList>
    </citation>
    <scope>NUCLEOTIDE SEQUENCE [LARGE SCALE GENOMIC DNA]</scope>
    <source>
        <strain evidence="13 14">DSM 25634</strain>
    </source>
</reference>
<keyword evidence="8 11" id="KW-1133">Transmembrane helix</keyword>
<evidence type="ECO:0000313" key="14">
    <source>
        <dbReference type="Proteomes" id="UP000028073"/>
    </source>
</evidence>
<evidence type="ECO:0000256" key="2">
    <source>
        <dbReference type="ARBA" id="ARBA00007783"/>
    </source>
</evidence>
<dbReference type="Pfam" id="PF01061">
    <property type="entry name" value="ABC2_membrane"/>
    <property type="match status" value="1"/>
</dbReference>
<gene>
    <name evidence="13" type="ORF">GZ78_27510</name>
</gene>
<evidence type="ECO:0000313" key="13">
    <source>
        <dbReference type="EMBL" id="KEQ12194.1"/>
    </source>
</evidence>
<dbReference type="InterPro" id="IPR000412">
    <property type="entry name" value="ABC_2_transport"/>
</dbReference>
<dbReference type="PRINTS" id="PR00164">
    <property type="entry name" value="ABC2TRNSPORT"/>
</dbReference>
<feature type="domain" description="ABC transmembrane type-2" evidence="12">
    <location>
        <begin position="31"/>
        <end position="252"/>
    </location>
</feature>
<keyword evidence="4 11" id="KW-1003">Cell membrane</keyword>
<dbReference type="PROSITE" id="PS51012">
    <property type="entry name" value="ABC_TM2"/>
    <property type="match status" value="1"/>
</dbReference>
<evidence type="ECO:0000256" key="11">
    <source>
        <dbReference type="RuleBase" id="RU361157"/>
    </source>
</evidence>
<feature type="transmembrane region" description="Helical" evidence="11">
    <location>
        <begin position="28"/>
        <end position="53"/>
    </location>
</feature>
<dbReference type="PANTHER" id="PTHR30413">
    <property type="entry name" value="INNER MEMBRANE TRANSPORT PERMEASE"/>
    <property type="match status" value="1"/>
</dbReference>
<protein>
    <recommendedName>
        <fullName evidence="11">Transport permease protein</fullName>
    </recommendedName>
</protein>
<dbReference type="AlphaFoldDB" id="A0A081N171"/>
<comment type="subcellular location">
    <subcellularLocation>
        <location evidence="11">Cell inner membrane</location>
        <topology evidence="11">Multi-pass membrane protein</topology>
    </subcellularLocation>
    <subcellularLocation>
        <location evidence="1">Cell membrane</location>
        <topology evidence="1">Multi-pass membrane protein</topology>
    </subcellularLocation>
</comment>
<dbReference type="RefSeq" id="WP_034842688.1">
    <property type="nucleotide sequence ID" value="NZ_JOKH01000010.1"/>
</dbReference>
<evidence type="ECO:0000256" key="5">
    <source>
        <dbReference type="ARBA" id="ARBA00022597"/>
    </source>
</evidence>
<accession>A0A081N171</accession>
<dbReference type="eggNOG" id="COG1682">
    <property type="taxonomic scope" value="Bacteria"/>
</dbReference>
<dbReference type="GO" id="GO:0015774">
    <property type="term" value="P:polysaccharide transport"/>
    <property type="evidence" value="ECO:0007669"/>
    <property type="project" value="UniProtKB-KW"/>
</dbReference>
<dbReference type="OrthoDB" id="9814458at2"/>
<evidence type="ECO:0000259" key="12">
    <source>
        <dbReference type="PROSITE" id="PS51012"/>
    </source>
</evidence>
<dbReference type="EMBL" id="JOKH01000010">
    <property type="protein sequence ID" value="KEQ12194.1"/>
    <property type="molecule type" value="Genomic_DNA"/>
</dbReference>
<keyword evidence="6 11" id="KW-0812">Transmembrane</keyword>
<keyword evidence="9" id="KW-0625">Polysaccharide transport</keyword>
<dbReference type="PANTHER" id="PTHR30413:SF10">
    <property type="entry name" value="CAPSULE POLYSACCHARIDE EXPORT INNER-MEMBRANE PROTEIN CTRC"/>
    <property type="match status" value="1"/>
</dbReference>
<keyword evidence="10 11" id="KW-0472">Membrane</keyword>
<proteinExistence type="inferred from homology"/>
<evidence type="ECO:0000256" key="9">
    <source>
        <dbReference type="ARBA" id="ARBA00023047"/>
    </source>
</evidence>
<feature type="transmembrane region" description="Helical" evidence="11">
    <location>
        <begin position="111"/>
        <end position="133"/>
    </location>
</feature>
<keyword evidence="7" id="KW-0972">Capsule biogenesis/degradation</keyword>
<keyword evidence="14" id="KW-1185">Reference proteome</keyword>
<feature type="transmembrane region" description="Helical" evidence="11">
    <location>
        <begin position="59"/>
        <end position="78"/>
    </location>
</feature>
<comment type="caution">
    <text evidence="11">Lacks conserved residue(s) required for the propagation of feature annotation.</text>
</comment>
<feature type="transmembrane region" description="Helical" evidence="11">
    <location>
        <begin position="145"/>
        <end position="168"/>
    </location>
</feature>
<evidence type="ECO:0000256" key="3">
    <source>
        <dbReference type="ARBA" id="ARBA00022448"/>
    </source>
</evidence>
<organism evidence="13 14">
    <name type="scientific">Endozoicomonas numazuensis</name>
    <dbReference type="NCBI Taxonomy" id="1137799"/>
    <lineage>
        <taxon>Bacteria</taxon>
        <taxon>Pseudomonadati</taxon>
        <taxon>Pseudomonadota</taxon>
        <taxon>Gammaproteobacteria</taxon>
        <taxon>Oceanospirillales</taxon>
        <taxon>Endozoicomonadaceae</taxon>
        <taxon>Endozoicomonas</taxon>
    </lineage>
</organism>
<dbReference type="GO" id="GO:0015920">
    <property type="term" value="P:lipopolysaccharide transport"/>
    <property type="evidence" value="ECO:0007669"/>
    <property type="project" value="TreeGrafter"/>
</dbReference>
<evidence type="ECO:0000256" key="7">
    <source>
        <dbReference type="ARBA" id="ARBA00022903"/>
    </source>
</evidence>